<organism evidence="1">
    <name type="scientific">Ostreococcus tauri</name>
    <name type="common">Marine green alga</name>
    <dbReference type="NCBI Taxonomy" id="70448"/>
    <lineage>
        <taxon>Eukaryota</taxon>
        <taxon>Viridiplantae</taxon>
        <taxon>Chlorophyta</taxon>
        <taxon>Mamiellophyceae</taxon>
        <taxon>Mamiellales</taxon>
        <taxon>Bathycoccaceae</taxon>
        <taxon>Ostreococcus</taxon>
    </lineage>
</organism>
<dbReference type="EMBL" id="KZ155778">
    <property type="protein sequence ID" value="OUS47428.1"/>
    <property type="molecule type" value="Genomic_DNA"/>
</dbReference>
<proteinExistence type="predicted"/>
<name>A0A1Y5ICX8_OSTTA</name>
<protein>
    <submittedName>
        <fullName evidence="1">Uncharacterized protein</fullName>
    </submittedName>
</protein>
<dbReference type="eggNOG" id="KOG2084">
    <property type="taxonomic scope" value="Eukaryota"/>
</dbReference>
<sequence>MELPSTSEPVERDGPVVRALRRALGARENSEEVLDFLRALSVSSSVAAEDDRKTFGTTTTYVNHRILGVSMCFENGTLDTVHAYGRTNKDGYVAYAGELPVGGVTMRSTARDVVKALGEPTSKGGAGRMIWLSYEHLGIKFDIAATNWDEPDAELVSVAIWDPDGD</sequence>
<dbReference type="AlphaFoldDB" id="A0A1Y5ICX8"/>
<reference evidence="1" key="1">
    <citation type="submission" date="2017-04" db="EMBL/GenBank/DDBJ databases">
        <title>Population genomics of picophytoplankton unveils novel chromosome hypervariability.</title>
        <authorList>
            <consortium name="DOE Joint Genome Institute"/>
            <person name="Blanc-Mathieu R."/>
            <person name="Krasovec M."/>
            <person name="Hebrard M."/>
            <person name="Yau S."/>
            <person name="Desgranges E."/>
            <person name="Martin J."/>
            <person name="Schackwitz W."/>
            <person name="Kuo A."/>
            <person name="Salin G."/>
            <person name="Donnadieu C."/>
            <person name="Desdevises Y."/>
            <person name="Sanchez-Ferandin S."/>
            <person name="Moreau H."/>
            <person name="Rivals E."/>
            <person name="Grigoriev I.V."/>
            <person name="Grimsley N."/>
            <person name="Eyre-Walker A."/>
            <person name="Piganeau G."/>
        </authorList>
    </citation>
    <scope>NUCLEOTIDE SEQUENCE [LARGE SCALE GENOMIC DNA]</scope>
    <source>
        <strain evidence="1">RCC 1115</strain>
    </source>
</reference>
<gene>
    <name evidence="1" type="ORF">BE221DRAFT_204648</name>
</gene>
<dbReference type="Proteomes" id="UP000195557">
    <property type="component" value="Unassembled WGS sequence"/>
</dbReference>
<accession>A0A1Y5ICX8</accession>
<evidence type="ECO:0000313" key="1">
    <source>
        <dbReference type="EMBL" id="OUS47428.1"/>
    </source>
</evidence>